<sequence length="68" mass="7999">MAKLIPKRSNDEKPTKLQRAQNSNITHHYRHKKLTNVGQCFDEENRIKISLPRDGIKMLGKNFYTCDK</sequence>
<comment type="caution">
    <text evidence="2">The sequence shown here is derived from an EMBL/GenBank/DDBJ whole genome shotgun (WGS) entry which is preliminary data.</text>
</comment>
<accession>A0A811V5X0</accession>
<name>A0A811V5X0_CERCA</name>
<dbReference type="EMBL" id="CAJHJT010000034">
    <property type="protein sequence ID" value="CAD7006294.1"/>
    <property type="molecule type" value="Genomic_DNA"/>
</dbReference>
<feature type="region of interest" description="Disordered" evidence="1">
    <location>
        <begin position="1"/>
        <end position="29"/>
    </location>
</feature>
<organism evidence="2 3">
    <name type="scientific">Ceratitis capitata</name>
    <name type="common">Mediterranean fruit fly</name>
    <name type="synonym">Tephritis capitata</name>
    <dbReference type="NCBI Taxonomy" id="7213"/>
    <lineage>
        <taxon>Eukaryota</taxon>
        <taxon>Metazoa</taxon>
        <taxon>Ecdysozoa</taxon>
        <taxon>Arthropoda</taxon>
        <taxon>Hexapoda</taxon>
        <taxon>Insecta</taxon>
        <taxon>Pterygota</taxon>
        <taxon>Neoptera</taxon>
        <taxon>Endopterygota</taxon>
        <taxon>Diptera</taxon>
        <taxon>Brachycera</taxon>
        <taxon>Muscomorpha</taxon>
        <taxon>Tephritoidea</taxon>
        <taxon>Tephritidae</taxon>
        <taxon>Ceratitis</taxon>
        <taxon>Ceratitis</taxon>
    </lineage>
</organism>
<evidence type="ECO:0000313" key="2">
    <source>
        <dbReference type="EMBL" id="CAD7006294.1"/>
    </source>
</evidence>
<gene>
    <name evidence="2" type="ORF">CCAP1982_LOCUS14616</name>
</gene>
<dbReference type="Proteomes" id="UP000606786">
    <property type="component" value="Unassembled WGS sequence"/>
</dbReference>
<reference evidence="2" key="1">
    <citation type="submission" date="2020-11" db="EMBL/GenBank/DDBJ databases">
        <authorList>
            <person name="Whitehead M."/>
        </authorList>
    </citation>
    <scope>NUCLEOTIDE SEQUENCE</scope>
    <source>
        <strain evidence="2">EGII</strain>
    </source>
</reference>
<keyword evidence="3" id="KW-1185">Reference proteome</keyword>
<proteinExistence type="predicted"/>
<protein>
    <submittedName>
        <fullName evidence="2">(Mediterranean fruit fly) hypothetical protein</fullName>
    </submittedName>
</protein>
<evidence type="ECO:0000256" key="1">
    <source>
        <dbReference type="SAM" id="MobiDB-lite"/>
    </source>
</evidence>
<evidence type="ECO:0000313" key="3">
    <source>
        <dbReference type="Proteomes" id="UP000606786"/>
    </source>
</evidence>
<dbReference type="AlphaFoldDB" id="A0A811V5X0"/>